<dbReference type="Proteomes" id="UP000724874">
    <property type="component" value="Unassembled WGS sequence"/>
</dbReference>
<dbReference type="Pfam" id="PF06985">
    <property type="entry name" value="HET"/>
    <property type="match status" value="1"/>
</dbReference>
<keyword evidence="3" id="KW-1185">Reference proteome</keyword>
<sequence length="543" mass="62280">MLGRPVEHPTNEIPSFRLIDVIDNCVYVTLSYVWGPIDPKTILRLLLNNLSDLQRPGGLARPQYYNQIPKTVQDAMEVVRRLDLRYLWVDSLCIIQDDDQKGGSKMDAISKMDLVYGAAFLAIVAAAGKDARAGIPGLYPGSRGETQAIEEIYPGLRLAYKQTFQDYIADEVYFTRGWTYQEHRSPIVSSYLYGGQTVFRCKGTDQWREDVVCEEGYDEDQSEPADRKTKDPDNIGQYEGLIQGYSKLALGYQSDVHHAFAGMARFFRTQLDTNLCHGIPDSFFDWFLLWASQAPQQRRVRDFTTIPCAPSWSWAGWMGEAWPNIWNWYNRSVRNVRNALKERTWIIWYQRRAHDSEEYTLVSNSGYSFSKGHNFYGGRTQNRFPLDCSRTTPTPRKLLGAPEYYEDSHNPNPGSGFLQFWTVSLEADDFGPPMPGLGTQGPKNTRTRVGIYGRNGRELGVVFVNPEWYQINVPEVHEFILICEGRDERARGGRFDEEDGWKYQMMLIEWKGAWAERVGLGSLEKQDLNQALEGPTWKEIILG</sequence>
<name>A0A9P5TKN7_GYMJU</name>
<protein>
    <submittedName>
        <fullName evidence="2">Heterokaryon incompatibility protein-domain-containing protein</fullName>
    </submittedName>
</protein>
<dbReference type="InterPro" id="IPR010730">
    <property type="entry name" value="HET"/>
</dbReference>
<feature type="domain" description="Heterokaryon incompatibility" evidence="1">
    <location>
        <begin position="27"/>
        <end position="182"/>
    </location>
</feature>
<evidence type="ECO:0000313" key="3">
    <source>
        <dbReference type="Proteomes" id="UP000724874"/>
    </source>
</evidence>
<dbReference type="OrthoDB" id="5125733at2759"/>
<organism evidence="2 3">
    <name type="scientific">Gymnopilus junonius</name>
    <name type="common">Spectacular rustgill mushroom</name>
    <name type="synonym">Gymnopilus spectabilis subsp. junonius</name>
    <dbReference type="NCBI Taxonomy" id="109634"/>
    <lineage>
        <taxon>Eukaryota</taxon>
        <taxon>Fungi</taxon>
        <taxon>Dikarya</taxon>
        <taxon>Basidiomycota</taxon>
        <taxon>Agaricomycotina</taxon>
        <taxon>Agaricomycetes</taxon>
        <taxon>Agaricomycetidae</taxon>
        <taxon>Agaricales</taxon>
        <taxon>Agaricineae</taxon>
        <taxon>Hymenogastraceae</taxon>
        <taxon>Gymnopilus</taxon>
    </lineage>
</organism>
<evidence type="ECO:0000313" key="2">
    <source>
        <dbReference type="EMBL" id="KAF8889453.1"/>
    </source>
</evidence>
<dbReference type="PANTHER" id="PTHR33112">
    <property type="entry name" value="DOMAIN PROTEIN, PUTATIVE-RELATED"/>
    <property type="match status" value="1"/>
</dbReference>
<comment type="caution">
    <text evidence="2">The sequence shown here is derived from an EMBL/GenBank/DDBJ whole genome shotgun (WGS) entry which is preliminary data.</text>
</comment>
<accession>A0A9P5TKN7</accession>
<dbReference type="EMBL" id="JADNYJ010000080">
    <property type="protein sequence ID" value="KAF8889453.1"/>
    <property type="molecule type" value="Genomic_DNA"/>
</dbReference>
<gene>
    <name evidence="2" type="ORF">CPB84DRAFT_1785623</name>
</gene>
<dbReference type="PANTHER" id="PTHR33112:SF16">
    <property type="entry name" value="HETEROKARYON INCOMPATIBILITY DOMAIN-CONTAINING PROTEIN"/>
    <property type="match status" value="1"/>
</dbReference>
<proteinExistence type="predicted"/>
<evidence type="ECO:0000259" key="1">
    <source>
        <dbReference type="Pfam" id="PF06985"/>
    </source>
</evidence>
<reference evidence="2" key="1">
    <citation type="submission" date="2020-11" db="EMBL/GenBank/DDBJ databases">
        <authorList>
            <consortium name="DOE Joint Genome Institute"/>
            <person name="Ahrendt S."/>
            <person name="Riley R."/>
            <person name="Andreopoulos W."/>
            <person name="LaButti K."/>
            <person name="Pangilinan J."/>
            <person name="Ruiz-duenas F.J."/>
            <person name="Barrasa J.M."/>
            <person name="Sanchez-Garcia M."/>
            <person name="Camarero S."/>
            <person name="Miyauchi S."/>
            <person name="Serrano A."/>
            <person name="Linde D."/>
            <person name="Babiker R."/>
            <person name="Drula E."/>
            <person name="Ayuso-Fernandez I."/>
            <person name="Pacheco R."/>
            <person name="Padilla G."/>
            <person name="Ferreira P."/>
            <person name="Barriuso J."/>
            <person name="Kellner H."/>
            <person name="Castanera R."/>
            <person name="Alfaro M."/>
            <person name="Ramirez L."/>
            <person name="Pisabarro A.G."/>
            <person name="Kuo A."/>
            <person name="Tritt A."/>
            <person name="Lipzen A."/>
            <person name="He G."/>
            <person name="Yan M."/>
            <person name="Ng V."/>
            <person name="Cullen D."/>
            <person name="Martin F."/>
            <person name="Rosso M.-N."/>
            <person name="Henrissat B."/>
            <person name="Hibbett D."/>
            <person name="Martinez A.T."/>
            <person name="Grigoriev I.V."/>
        </authorList>
    </citation>
    <scope>NUCLEOTIDE SEQUENCE</scope>
    <source>
        <strain evidence="2">AH 44721</strain>
    </source>
</reference>
<dbReference type="AlphaFoldDB" id="A0A9P5TKN7"/>